<feature type="domain" description="Peptidase M16 N-terminal" evidence="7">
    <location>
        <begin position="23"/>
        <end position="157"/>
    </location>
</feature>
<keyword evidence="4" id="KW-0862">Zinc</keyword>
<dbReference type="InterPro" id="IPR011249">
    <property type="entry name" value="Metalloenz_LuxS/M16"/>
</dbReference>
<dbReference type="AlphaFoldDB" id="A0A239WAA0"/>
<reference evidence="9 10" key="1">
    <citation type="submission" date="2017-06" db="EMBL/GenBank/DDBJ databases">
        <authorList>
            <consortium name="Pathogen Informatics"/>
        </authorList>
    </citation>
    <scope>NUCLEOTIDE SEQUENCE [LARGE SCALE GENOMIC DNA]</scope>
    <source>
        <strain evidence="9 10">NCTC11865</strain>
    </source>
</reference>
<evidence type="ECO:0000256" key="1">
    <source>
        <dbReference type="ARBA" id="ARBA00007261"/>
    </source>
</evidence>
<feature type="compositionally biased region" description="Low complexity" evidence="6">
    <location>
        <begin position="267"/>
        <end position="278"/>
    </location>
</feature>
<evidence type="ECO:0000256" key="4">
    <source>
        <dbReference type="ARBA" id="ARBA00022833"/>
    </source>
</evidence>
<dbReference type="Pfam" id="PF05193">
    <property type="entry name" value="Peptidase_M16_C"/>
    <property type="match status" value="1"/>
</dbReference>
<dbReference type="GO" id="GO:0008237">
    <property type="term" value="F:metallopeptidase activity"/>
    <property type="evidence" value="ECO:0007669"/>
    <property type="project" value="UniProtKB-KW"/>
</dbReference>
<protein>
    <submittedName>
        <fullName evidence="9">Protease3</fullName>
    </submittedName>
</protein>
<organism evidence="9 10">
    <name type="scientific">Cutibacterium granulosum</name>
    <dbReference type="NCBI Taxonomy" id="33011"/>
    <lineage>
        <taxon>Bacteria</taxon>
        <taxon>Bacillati</taxon>
        <taxon>Actinomycetota</taxon>
        <taxon>Actinomycetes</taxon>
        <taxon>Propionibacteriales</taxon>
        <taxon>Propionibacteriaceae</taxon>
        <taxon>Cutibacterium</taxon>
    </lineage>
</organism>
<name>A0A239WAA0_9ACTN</name>
<dbReference type="SUPFAM" id="SSF63411">
    <property type="entry name" value="LuxS/MPP-like metallohydrolase"/>
    <property type="match status" value="2"/>
</dbReference>
<accession>A0A239WAA0</accession>
<dbReference type="EMBL" id="LT906441">
    <property type="protein sequence ID" value="SNV30853.1"/>
    <property type="molecule type" value="Genomic_DNA"/>
</dbReference>
<dbReference type="InterPro" id="IPR050626">
    <property type="entry name" value="Peptidase_M16"/>
</dbReference>
<dbReference type="PANTHER" id="PTHR43690">
    <property type="entry name" value="NARDILYSIN"/>
    <property type="match status" value="1"/>
</dbReference>
<keyword evidence="3" id="KW-0378">Hydrolase</keyword>
<dbReference type="GO" id="GO:0046872">
    <property type="term" value="F:metal ion binding"/>
    <property type="evidence" value="ECO:0007669"/>
    <property type="project" value="InterPro"/>
</dbReference>
<dbReference type="eggNOG" id="COG0612">
    <property type="taxonomic scope" value="Bacteria"/>
</dbReference>
<evidence type="ECO:0000256" key="6">
    <source>
        <dbReference type="SAM" id="MobiDB-lite"/>
    </source>
</evidence>
<comment type="similarity">
    <text evidence="1">Belongs to the peptidase M16 family.</text>
</comment>
<dbReference type="RefSeq" id="WP_095140939.1">
    <property type="nucleotide sequence ID" value="NZ_LT906441.1"/>
</dbReference>
<dbReference type="PANTHER" id="PTHR43690:SF17">
    <property type="entry name" value="PROTEIN YHJJ"/>
    <property type="match status" value="1"/>
</dbReference>
<feature type="region of interest" description="Disordered" evidence="6">
    <location>
        <begin position="445"/>
        <end position="465"/>
    </location>
</feature>
<feature type="domain" description="Peptidase M16 C-terminal" evidence="8">
    <location>
        <begin position="179"/>
        <end position="381"/>
    </location>
</feature>
<evidence type="ECO:0000256" key="3">
    <source>
        <dbReference type="ARBA" id="ARBA00022801"/>
    </source>
</evidence>
<gene>
    <name evidence="9" type="ORF">SAMEA4412665_00500</name>
</gene>
<dbReference type="GO" id="GO:0006508">
    <property type="term" value="P:proteolysis"/>
    <property type="evidence" value="ECO:0007669"/>
    <property type="project" value="UniProtKB-KW"/>
</dbReference>
<evidence type="ECO:0000256" key="5">
    <source>
        <dbReference type="ARBA" id="ARBA00023049"/>
    </source>
</evidence>
<keyword evidence="2 9" id="KW-0645">Protease</keyword>
<proteinExistence type="inferred from homology"/>
<evidence type="ECO:0000259" key="8">
    <source>
        <dbReference type="Pfam" id="PF05193"/>
    </source>
</evidence>
<feature type="region of interest" description="Disordered" evidence="6">
    <location>
        <begin position="267"/>
        <end position="286"/>
    </location>
</feature>
<dbReference type="Gene3D" id="3.30.830.10">
    <property type="entry name" value="Metalloenzyme, LuxS/M16 peptidase-like"/>
    <property type="match status" value="2"/>
</dbReference>
<keyword evidence="5" id="KW-0482">Metalloprotease</keyword>
<sequence>MLGVMPNLDALVTTTLDNGLDVIVDSDLTLPAVAINLWYNVGSADEQPGRDGFAHLFEHLMFSGTTSGIASGEHLAAIEAVGGSANATTSFDRTNYFELVPPGALGLGLWLEAERMAHLAVTEESLTTQRDVVKEEKRQRYDNSPYGDLLDAVLASQYDADEPYGHSPIGSEHDLDAASLDDVVAFHDRWYRPSNASLVISGCVDAEEALRLVERYFAPVSDTGAPAPQHRRGGTHLDSARRNRMIVRDVPRTSVVLTWPVPPVASPAAAPDTTPMSDHTCPTGPTHTADPTAVACDMALSVLAGGMSSRLVRRLDRELGLVDGVSANSLGLSRQRSTAIVAAHLKPGVSVERFRRELDPLLTELATQPPTPQEMARCRAQAQRDWLESWATADTRADVLNAAHQILDDARRCHDEFDLMADMTCEQVGEAAELLDPSQASMVVHTTEQTDSVTDGAHDDEEDAR</sequence>
<evidence type="ECO:0000259" key="7">
    <source>
        <dbReference type="Pfam" id="PF00675"/>
    </source>
</evidence>
<evidence type="ECO:0000256" key="2">
    <source>
        <dbReference type="ARBA" id="ARBA00022670"/>
    </source>
</evidence>
<evidence type="ECO:0000313" key="10">
    <source>
        <dbReference type="Proteomes" id="UP000215332"/>
    </source>
</evidence>
<dbReference type="KEGG" id="cgrn:4412665_00500"/>
<dbReference type="InterPro" id="IPR007863">
    <property type="entry name" value="Peptidase_M16_C"/>
</dbReference>
<dbReference type="Proteomes" id="UP000215332">
    <property type="component" value="Chromosome 1"/>
</dbReference>
<dbReference type="InterPro" id="IPR011765">
    <property type="entry name" value="Pept_M16_N"/>
</dbReference>
<dbReference type="Pfam" id="PF00675">
    <property type="entry name" value="Peptidase_M16"/>
    <property type="match status" value="1"/>
</dbReference>
<evidence type="ECO:0000313" key="9">
    <source>
        <dbReference type="EMBL" id="SNV30853.1"/>
    </source>
</evidence>